<dbReference type="InterPro" id="IPR036390">
    <property type="entry name" value="WH_DNA-bd_sf"/>
</dbReference>
<dbReference type="AlphaFoldDB" id="A0A9X2L6R3"/>
<keyword evidence="4" id="KW-0804">Transcription</keyword>
<dbReference type="EMBL" id="JANIBC010000001">
    <property type="protein sequence ID" value="MCQ8184070.1"/>
    <property type="molecule type" value="Genomic_DNA"/>
</dbReference>
<dbReference type="Pfam" id="PF03466">
    <property type="entry name" value="LysR_substrate"/>
    <property type="match status" value="1"/>
</dbReference>
<evidence type="ECO:0000313" key="6">
    <source>
        <dbReference type="EMBL" id="MCQ8184070.1"/>
    </source>
</evidence>
<evidence type="ECO:0000256" key="4">
    <source>
        <dbReference type="ARBA" id="ARBA00023163"/>
    </source>
</evidence>
<dbReference type="SUPFAM" id="SSF46785">
    <property type="entry name" value="Winged helix' DNA-binding domain"/>
    <property type="match status" value="1"/>
</dbReference>
<dbReference type="CDD" id="cd08411">
    <property type="entry name" value="PBP2_OxyR"/>
    <property type="match status" value="1"/>
</dbReference>
<gene>
    <name evidence="6" type="ORF">NOG11_01590</name>
</gene>
<dbReference type="GO" id="GO:0003677">
    <property type="term" value="F:DNA binding"/>
    <property type="evidence" value="ECO:0007669"/>
    <property type="project" value="UniProtKB-KW"/>
</dbReference>
<accession>A0A9X2L6R3</accession>
<evidence type="ECO:0000259" key="5">
    <source>
        <dbReference type="PROSITE" id="PS50931"/>
    </source>
</evidence>
<dbReference type="Gene3D" id="3.40.190.10">
    <property type="entry name" value="Periplasmic binding protein-like II"/>
    <property type="match status" value="2"/>
</dbReference>
<dbReference type="PANTHER" id="PTHR30346:SF10">
    <property type="entry name" value="TRANSCRIPTIONAL REGULATOR OF OXIDATIVE STRESS OXYR"/>
    <property type="match status" value="1"/>
</dbReference>
<organism evidence="6 7">
    <name type="scientific">Parvularcula maris</name>
    <dbReference type="NCBI Taxonomy" id="2965077"/>
    <lineage>
        <taxon>Bacteria</taxon>
        <taxon>Pseudomonadati</taxon>
        <taxon>Pseudomonadota</taxon>
        <taxon>Alphaproteobacteria</taxon>
        <taxon>Parvularculales</taxon>
        <taxon>Parvularculaceae</taxon>
        <taxon>Parvularcula</taxon>
    </lineage>
</organism>
<evidence type="ECO:0000256" key="1">
    <source>
        <dbReference type="ARBA" id="ARBA00009437"/>
    </source>
</evidence>
<dbReference type="InterPro" id="IPR036388">
    <property type="entry name" value="WH-like_DNA-bd_sf"/>
</dbReference>
<protein>
    <submittedName>
        <fullName evidence="6">Hydrogen peroxide-inducible genes activator</fullName>
    </submittedName>
</protein>
<dbReference type="SUPFAM" id="SSF53850">
    <property type="entry name" value="Periplasmic binding protein-like II"/>
    <property type="match status" value="1"/>
</dbReference>
<keyword evidence="2" id="KW-0805">Transcription regulation</keyword>
<dbReference type="InterPro" id="IPR000847">
    <property type="entry name" value="LysR_HTH_N"/>
</dbReference>
<comment type="caution">
    <text evidence="6">The sequence shown here is derived from an EMBL/GenBank/DDBJ whole genome shotgun (WGS) entry which is preliminary data.</text>
</comment>
<feature type="domain" description="HTH lysR-type" evidence="5">
    <location>
        <begin position="5"/>
        <end position="62"/>
    </location>
</feature>
<comment type="similarity">
    <text evidence="1">Belongs to the LysR transcriptional regulatory family.</text>
</comment>
<evidence type="ECO:0000256" key="3">
    <source>
        <dbReference type="ARBA" id="ARBA00023125"/>
    </source>
</evidence>
<reference evidence="6" key="1">
    <citation type="submission" date="2022-07" db="EMBL/GenBank/DDBJ databases">
        <title>Parvularcula maris sp. nov., an algicidal bacterium isolated from seawater.</title>
        <authorList>
            <person name="Li F."/>
        </authorList>
    </citation>
    <scope>NUCLEOTIDE SEQUENCE</scope>
    <source>
        <strain evidence="6">BGMRC 0090</strain>
    </source>
</reference>
<evidence type="ECO:0000256" key="2">
    <source>
        <dbReference type="ARBA" id="ARBA00023015"/>
    </source>
</evidence>
<dbReference type="InterPro" id="IPR005119">
    <property type="entry name" value="LysR_subst-bd"/>
</dbReference>
<dbReference type="GO" id="GO:0003700">
    <property type="term" value="F:DNA-binding transcription factor activity"/>
    <property type="evidence" value="ECO:0007669"/>
    <property type="project" value="InterPro"/>
</dbReference>
<sequence>MSALPTLRQLQFFDALCRTGSFSRAAETCFVSQSTLSSGIKELEAILAAPLVDRRAQSFTLTVAGEEVRGRSAELLADARDLVRAASTTKPLLEGDYRFGLIPTIGPFILPAAMPLVGESFPALKLYLREDLTAGLLELLRADQLDMAVLALPVDEERMDSLTFAEDPFLLVTRDDHPLAEREAVKTEELLGRQLLLLEDGHCLRDHALSACSLPKRLSSSFAATSLFTLVQMVKSGLGITLLPKMAIDQGLAEGLAVRPLEDPDGGTPKRDIGLAWRGSSRRAEEAEALAPVLKEALA</sequence>
<keyword evidence="7" id="KW-1185">Reference proteome</keyword>
<dbReference type="Proteomes" id="UP001142610">
    <property type="component" value="Unassembled WGS sequence"/>
</dbReference>
<keyword evidence="3" id="KW-0238">DNA-binding</keyword>
<dbReference type="Pfam" id="PF00126">
    <property type="entry name" value="HTH_1"/>
    <property type="match status" value="1"/>
</dbReference>
<dbReference type="RefSeq" id="WP_256617876.1">
    <property type="nucleotide sequence ID" value="NZ_JANIBC010000001.1"/>
</dbReference>
<dbReference type="Gene3D" id="1.10.10.10">
    <property type="entry name" value="Winged helix-like DNA-binding domain superfamily/Winged helix DNA-binding domain"/>
    <property type="match status" value="1"/>
</dbReference>
<dbReference type="PROSITE" id="PS50931">
    <property type="entry name" value="HTH_LYSR"/>
    <property type="match status" value="1"/>
</dbReference>
<evidence type="ECO:0000313" key="7">
    <source>
        <dbReference type="Proteomes" id="UP001142610"/>
    </source>
</evidence>
<dbReference type="PANTHER" id="PTHR30346">
    <property type="entry name" value="TRANSCRIPTIONAL DUAL REGULATOR HCAR-RELATED"/>
    <property type="match status" value="1"/>
</dbReference>
<dbReference type="GO" id="GO:0032993">
    <property type="term" value="C:protein-DNA complex"/>
    <property type="evidence" value="ECO:0007669"/>
    <property type="project" value="TreeGrafter"/>
</dbReference>
<name>A0A9X2L6R3_9PROT</name>
<proteinExistence type="inferred from homology"/>